<feature type="region of interest" description="Disordered" evidence="1">
    <location>
        <begin position="1240"/>
        <end position="1288"/>
    </location>
</feature>
<comment type="caution">
    <text evidence="3">The sequence shown here is derived from an EMBL/GenBank/DDBJ whole genome shotgun (WGS) entry which is preliminary data.</text>
</comment>
<evidence type="ECO:0000259" key="2">
    <source>
        <dbReference type="Pfam" id="PF10536"/>
    </source>
</evidence>
<evidence type="ECO:0000256" key="1">
    <source>
        <dbReference type="SAM" id="MobiDB-lite"/>
    </source>
</evidence>
<dbReference type="InterPro" id="IPR019557">
    <property type="entry name" value="AminoTfrase-like_pln_mobile"/>
</dbReference>
<dbReference type="OrthoDB" id="1563010at2759"/>
<feature type="region of interest" description="Disordered" evidence="1">
    <location>
        <begin position="1"/>
        <end position="27"/>
    </location>
</feature>
<keyword evidence="4" id="KW-1185">Reference proteome</keyword>
<feature type="region of interest" description="Disordered" evidence="1">
    <location>
        <begin position="1358"/>
        <end position="1386"/>
    </location>
</feature>
<feature type="compositionally biased region" description="Basic and acidic residues" evidence="1">
    <location>
        <begin position="493"/>
        <end position="507"/>
    </location>
</feature>
<dbReference type="PANTHER" id="PTHR46033">
    <property type="entry name" value="PROTEIN MAIN-LIKE 2"/>
    <property type="match status" value="1"/>
</dbReference>
<feature type="domain" description="Aminotransferase-like plant mobile" evidence="2">
    <location>
        <begin position="95"/>
        <end position="449"/>
    </location>
</feature>
<accession>A0A834H5F1</accession>
<name>A0A834H5F1_RHOSS</name>
<protein>
    <recommendedName>
        <fullName evidence="2">Aminotransferase-like plant mobile domain-containing protein</fullName>
    </recommendedName>
</protein>
<dbReference type="InterPro" id="IPR044824">
    <property type="entry name" value="MAIN-like"/>
</dbReference>
<feature type="compositionally biased region" description="Basic and acidic residues" evidence="1">
    <location>
        <begin position="1262"/>
        <end position="1288"/>
    </location>
</feature>
<evidence type="ECO:0000313" key="3">
    <source>
        <dbReference type="EMBL" id="KAF7141778.1"/>
    </source>
</evidence>
<feature type="compositionally biased region" description="Acidic residues" evidence="1">
    <location>
        <begin position="1"/>
        <end position="14"/>
    </location>
</feature>
<proteinExistence type="predicted"/>
<feature type="compositionally biased region" description="Basic and acidic residues" evidence="1">
    <location>
        <begin position="528"/>
        <end position="553"/>
    </location>
</feature>
<evidence type="ECO:0000313" key="4">
    <source>
        <dbReference type="Proteomes" id="UP000626092"/>
    </source>
</evidence>
<dbReference type="PANTHER" id="PTHR46033:SF67">
    <property type="entry name" value="AMINOTRANSFERASE-LIKE, PLANT MOBILE DOMAIN FAMILY PROTEIN"/>
    <property type="match status" value="1"/>
</dbReference>
<sequence length="1400" mass="159632">MGENPEDTITEEREDLMISPSGKNPTRRRAHFLKPSVTSIEGPVFHLPSGTFLSPTSPAVPLKVEFKGCRDPTRTWKSWFDRMHSIHQSTWKKAGIYEAIVNSTYQIRVNREIVLGFSEKWCSDTNTFVFDWGEVTITLEDVLVLGGYSVLGKSVITPLENREMVEIDEKLMKGRIEILESKANKADQSVWVRLFMGSGSEIEHEAFLVLWLSRHVFPYGYNVINRSVHSIAIHLARGTRIALAPAVLSWLYRDLRRLKNALLSKRMRKVGLRLWAPLQMVQIWAWERFPTLRPQPNPLKPGEPRMARWNKMKNKNIENVGMALNSARECFKWRPYAISEKNWVFPKFYIEREEWVSVCVGMDEDFELFARFLRPSELVGLDCLECYLPHRVAMQFGMDQDLPGLVARFNDTPEIAWENYSRPIKDGRLYVPSRLFKSDVTTRYLEWWKHSKLVQKDAVKRAKAEKSIAKSTQKPPEVPKGKNVENDALGTPTKRERFKPAKLRNEKSITNSLVKSLQISKGKKRKRVDKEAKSVGKDKHRLGDSAGKKKTCDGKCFPQPQPQIPLSLTVDNGAGKQMEYKVEHTENTMRGEAMMGESHGPSEKVIESHVEIPSDNGVSIGNNGRNISTQSTVDVPGLEARASKLETVFARLKAEKLGVRSMLSNRVNLSITLDVYAWVSGSGSINEMRHVIFSNAKKLHIFVLPVVCIAILDHRLCVWKEVYCATIFLVLSFRDEKPEDTITEEREELMISPSGKNPTRRRAHFLKPSVSSIEGPVFHLPSGTFLSPTSTDVPLRVEFKGCREHTHTWKSWFDRMHSIHQSTWKKAGIYEAIVSSTYQIRLNREIVLGFAEKWCSDTNTFVFDWGEGTITLEDVLVLGGYSVSGKSVITPLENREMVEIDNKLMKGRREIQKSKSNRADQSKWGKLFMGSGREIEHEAFLVLWLSRHVFPYSHRVTNRNVHSIAIHLARGMRIALAPAVLSLLYRDLRRLKNAIVLSKRKRKVGLSLFAPLQMVQIWAWERFPTLRPQPNPLKPGEPRMARWNNMKKKDIENVGMALNSAREYFQWRPYAISEKNWVFPKFYIEREEWVSVCLGMDEDFELFARFLRPSELVGLDCLECYLPHRVAMQFGMDQDLPGLVARFNDTPEIAWENYSRPIKDGRLYVPSRLFKSDVTTRYLEWWKQSKLAQKDAVMGAKAEKSIAKSTRKPPEVPKGKNVENVALCTPTKRERFKPAKLRNEKSITNSLVKSLQIPKGKKRKRVDKEAKSVGKDKPRLGDSAGKRMSGDGKKMEYQVEQGENTMRGEAMMGGSHGPSENVIDSHVGIPSDDGMSIGTNGRNITTARPSISDVVTALELLSAPKRDEEEEAENKTKPASGGNIALGEEKDSLMVLGKEIDKFP</sequence>
<organism evidence="3 4">
    <name type="scientific">Rhododendron simsii</name>
    <name type="common">Sims's rhododendron</name>
    <dbReference type="NCBI Taxonomy" id="118357"/>
    <lineage>
        <taxon>Eukaryota</taxon>
        <taxon>Viridiplantae</taxon>
        <taxon>Streptophyta</taxon>
        <taxon>Embryophyta</taxon>
        <taxon>Tracheophyta</taxon>
        <taxon>Spermatophyta</taxon>
        <taxon>Magnoliopsida</taxon>
        <taxon>eudicotyledons</taxon>
        <taxon>Gunneridae</taxon>
        <taxon>Pentapetalae</taxon>
        <taxon>asterids</taxon>
        <taxon>Ericales</taxon>
        <taxon>Ericaceae</taxon>
        <taxon>Ericoideae</taxon>
        <taxon>Rhodoreae</taxon>
        <taxon>Rhododendron</taxon>
    </lineage>
</organism>
<feature type="compositionally biased region" description="Polar residues" evidence="1">
    <location>
        <begin position="508"/>
        <end position="519"/>
    </location>
</feature>
<dbReference type="Pfam" id="PF10536">
    <property type="entry name" value="PMD"/>
    <property type="match status" value="2"/>
</dbReference>
<dbReference type="GO" id="GO:0010073">
    <property type="term" value="P:meristem maintenance"/>
    <property type="evidence" value="ECO:0007669"/>
    <property type="project" value="InterPro"/>
</dbReference>
<feature type="region of interest" description="Disordered" evidence="1">
    <location>
        <begin position="1304"/>
        <end position="1340"/>
    </location>
</feature>
<gene>
    <name evidence="3" type="ORF">RHSIM_Rhsim06G0215500</name>
</gene>
<dbReference type="Proteomes" id="UP000626092">
    <property type="component" value="Unassembled WGS sequence"/>
</dbReference>
<feature type="region of interest" description="Disordered" evidence="1">
    <location>
        <begin position="464"/>
        <end position="558"/>
    </location>
</feature>
<feature type="domain" description="Aminotransferase-like plant mobile" evidence="2">
    <location>
        <begin position="828"/>
        <end position="1183"/>
    </location>
</feature>
<reference evidence="3" key="1">
    <citation type="submission" date="2019-11" db="EMBL/GenBank/DDBJ databases">
        <authorList>
            <person name="Liu Y."/>
            <person name="Hou J."/>
            <person name="Li T.-Q."/>
            <person name="Guan C.-H."/>
            <person name="Wu X."/>
            <person name="Wu H.-Z."/>
            <person name="Ling F."/>
            <person name="Zhang R."/>
            <person name="Shi X.-G."/>
            <person name="Ren J.-P."/>
            <person name="Chen E.-F."/>
            <person name="Sun J.-M."/>
        </authorList>
    </citation>
    <scope>NUCLEOTIDE SEQUENCE</scope>
    <source>
        <strain evidence="3">Adult_tree_wgs_1</strain>
        <tissue evidence="3">Leaves</tissue>
    </source>
</reference>
<dbReference type="EMBL" id="WJXA01000006">
    <property type="protein sequence ID" value="KAF7141778.1"/>
    <property type="molecule type" value="Genomic_DNA"/>
</dbReference>